<dbReference type="AlphaFoldDB" id="A0AAD8AXK7"/>
<evidence type="ECO:0000256" key="1">
    <source>
        <dbReference type="SAM" id="Phobius"/>
    </source>
</evidence>
<name>A0AAD8AXK7_BIOPF</name>
<dbReference type="EMBL" id="JASAOG010000202">
    <property type="protein sequence ID" value="KAK0044230.1"/>
    <property type="molecule type" value="Genomic_DNA"/>
</dbReference>
<feature type="transmembrane region" description="Helical" evidence="1">
    <location>
        <begin position="171"/>
        <end position="190"/>
    </location>
</feature>
<organism evidence="2 3">
    <name type="scientific">Biomphalaria pfeifferi</name>
    <name type="common">Bloodfluke planorb</name>
    <name type="synonym">Freshwater snail</name>
    <dbReference type="NCBI Taxonomy" id="112525"/>
    <lineage>
        <taxon>Eukaryota</taxon>
        <taxon>Metazoa</taxon>
        <taxon>Spiralia</taxon>
        <taxon>Lophotrochozoa</taxon>
        <taxon>Mollusca</taxon>
        <taxon>Gastropoda</taxon>
        <taxon>Heterobranchia</taxon>
        <taxon>Euthyneura</taxon>
        <taxon>Panpulmonata</taxon>
        <taxon>Hygrophila</taxon>
        <taxon>Lymnaeoidea</taxon>
        <taxon>Planorbidae</taxon>
        <taxon>Biomphalaria</taxon>
    </lineage>
</organism>
<evidence type="ECO:0000313" key="2">
    <source>
        <dbReference type="EMBL" id="KAK0044230.1"/>
    </source>
</evidence>
<reference evidence="2" key="2">
    <citation type="submission" date="2023-04" db="EMBL/GenBank/DDBJ databases">
        <authorList>
            <person name="Bu L."/>
            <person name="Lu L."/>
            <person name="Laidemitt M.R."/>
            <person name="Zhang S.M."/>
            <person name="Mutuku M."/>
            <person name="Mkoji G."/>
            <person name="Steinauer M."/>
            <person name="Loker E.S."/>
        </authorList>
    </citation>
    <scope>NUCLEOTIDE SEQUENCE</scope>
    <source>
        <strain evidence="2">KasaAsao</strain>
        <tissue evidence="2">Whole Snail</tissue>
    </source>
</reference>
<keyword evidence="3" id="KW-1185">Reference proteome</keyword>
<gene>
    <name evidence="2" type="ORF">Bpfe_026364</name>
</gene>
<sequence>MNGSYTMVLTSHREPRALEDDNQRQVMKVNYKLSYSSYFTSDVLSFAHTVVVFLRLSKVLPCPFIKFKSFQYNMTTDISKLPPGITLTVDFIVTRVVITGYEDLNMVDLDEDGGLMICQELLEKHLKQFRKADKILEGTTLANYVLSILCFVASLVCLLLTLLAYWMFSVLRTGACINYMFLAFLTFYYFTR</sequence>
<dbReference type="Proteomes" id="UP001233172">
    <property type="component" value="Unassembled WGS sequence"/>
</dbReference>
<keyword evidence="1" id="KW-0812">Transmembrane</keyword>
<evidence type="ECO:0000313" key="3">
    <source>
        <dbReference type="Proteomes" id="UP001233172"/>
    </source>
</evidence>
<protein>
    <submittedName>
        <fullName evidence="2">Adhesion G protein-coupled receptor E4P</fullName>
    </submittedName>
</protein>
<comment type="caution">
    <text evidence="2">The sequence shown here is derived from an EMBL/GenBank/DDBJ whole genome shotgun (WGS) entry which is preliminary data.</text>
</comment>
<reference evidence="2" key="1">
    <citation type="journal article" date="2023" name="PLoS Negl. Trop. Dis.">
        <title>A genome sequence for Biomphalaria pfeifferi, the major vector snail for the human-infecting parasite Schistosoma mansoni.</title>
        <authorList>
            <person name="Bu L."/>
            <person name="Lu L."/>
            <person name="Laidemitt M.R."/>
            <person name="Zhang S.M."/>
            <person name="Mutuku M."/>
            <person name="Mkoji G."/>
            <person name="Steinauer M."/>
            <person name="Loker E.S."/>
        </authorList>
    </citation>
    <scope>NUCLEOTIDE SEQUENCE</scope>
    <source>
        <strain evidence="2">KasaAsao</strain>
    </source>
</reference>
<proteinExistence type="predicted"/>
<feature type="transmembrane region" description="Helical" evidence="1">
    <location>
        <begin position="141"/>
        <end position="165"/>
    </location>
</feature>
<accession>A0AAD8AXK7</accession>
<keyword evidence="1" id="KW-1133">Transmembrane helix</keyword>
<keyword evidence="2" id="KW-0675">Receptor</keyword>
<keyword evidence="1" id="KW-0472">Membrane</keyword>